<protein>
    <submittedName>
        <fullName evidence="3">Thioesterase</fullName>
    </submittedName>
</protein>
<reference evidence="3 4" key="1">
    <citation type="journal article" date="2018" name="Nat. Biotechnol.">
        <title>A standardized bacterial taxonomy based on genome phylogeny substantially revises the tree of life.</title>
        <authorList>
            <person name="Parks D.H."/>
            <person name="Chuvochina M."/>
            <person name="Waite D.W."/>
            <person name="Rinke C."/>
            <person name="Skarshewski A."/>
            <person name="Chaumeil P.A."/>
            <person name="Hugenholtz P."/>
        </authorList>
    </citation>
    <scope>NUCLEOTIDE SEQUENCE [LARGE SCALE GENOMIC DNA]</scope>
    <source>
        <strain evidence="3">UBA9158</strain>
    </source>
</reference>
<name>A0A3C1KIF3_9GAMM</name>
<comment type="similarity">
    <text evidence="1">Belongs to the 4-hydroxybenzoyl-CoA thioesterase family.</text>
</comment>
<dbReference type="EMBL" id="DMND01000012">
    <property type="protein sequence ID" value="HAN26228.1"/>
    <property type="molecule type" value="Genomic_DNA"/>
</dbReference>
<dbReference type="SUPFAM" id="SSF54637">
    <property type="entry name" value="Thioesterase/thiol ester dehydrase-isomerase"/>
    <property type="match status" value="1"/>
</dbReference>
<proteinExistence type="inferred from homology"/>
<evidence type="ECO:0000256" key="1">
    <source>
        <dbReference type="ARBA" id="ARBA00005953"/>
    </source>
</evidence>
<evidence type="ECO:0000313" key="4">
    <source>
        <dbReference type="Proteomes" id="UP000259273"/>
    </source>
</evidence>
<dbReference type="InterPro" id="IPR029069">
    <property type="entry name" value="HotDog_dom_sf"/>
</dbReference>
<dbReference type="GO" id="GO:0047617">
    <property type="term" value="F:fatty acyl-CoA hydrolase activity"/>
    <property type="evidence" value="ECO:0007669"/>
    <property type="project" value="TreeGrafter"/>
</dbReference>
<dbReference type="InterPro" id="IPR050563">
    <property type="entry name" value="4-hydroxybenzoyl-CoA_TE"/>
</dbReference>
<dbReference type="PANTHER" id="PTHR31793">
    <property type="entry name" value="4-HYDROXYBENZOYL-COA THIOESTERASE FAMILY MEMBER"/>
    <property type="match status" value="1"/>
</dbReference>
<dbReference type="CDD" id="cd00586">
    <property type="entry name" value="4HBT"/>
    <property type="match status" value="1"/>
</dbReference>
<dbReference type="Pfam" id="PF13279">
    <property type="entry name" value="4HBT_2"/>
    <property type="match status" value="1"/>
</dbReference>
<dbReference type="Proteomes" id="UP000259273">
    <property type="component" value="Unassembled WGS sequence"/>
</dbReference>
<keyword evidence="2" id="KW-0378">Hydrolase</keyword>
<dbReference type="PANTHER" id="PTHR31793:SF27">
    <property type="entry name" value="NOVEL THIOESTERASE SUPERFAMILY DOMAIN AND SAPOSIN A-TYPE DOMAIN CONTAINING PROTEIN (0610012H03RIK)"/>
    <property type="match status" value="1"/>
</dbReference>
<evidence type="ECO:0000256" key="2">
    <source>
        <dbReference type="ARBA" id="ARBA00022801"/>
    </source>
</evidence>
<comment type="caution">
    <text evidence="3">The sequence shown here is derived from an EMBL/GenBank/DDBJ whole genome shotgun (WGS) entry which is preliminary data.</text>
</comment>
<dbReference type="STRING" id="1121937.GCA_000423125_03426"/>
<sequence>MPRRTITLPEHFLFATHYDVLYSDVNAANHLGADRLLSIAMEAQLRFIRQLGHSKAIAFEEAGLIMAHAETAYLAEADYGDRLRVELGAREVEQKSFQFVYRISKDDSGEEVARVATTLLFFDYQTRRVVAVPDDFRAQVTAPAVSPPWPG</sequence>
<dbReference type="Gene3D" id="3.10.129.10">
    <property type="entry name" value="Hotdog Thioesterase"/>
    <property type="match status" value="1"/>
</dbReference>
<dbReference type="AlphaFoldDB" id="A0A3C1KIF3"/>
<organism evidence="3 4">
    <name type="scientific">Haliea salexigens</name>
    <dbReference type="NCBI Taxonomy" id="287487"/>
    <lineage>
        <taxon>Bacteria</taxon>
        <taxon>Pseudomonadati</taxon>
        <taxon>Pseudomonadota</taxon>
        <taxon>Gammaproteobacteria</taxon>
        <taxon>Cellvibrionales</taxon>
        <taxon>Halieaceae</taxon>
        <taxon>Haliea</taxon>
    </lineage>
</organism>
<accession>A0A3C1KIF3</accession>
<gene>
    <name evidence="3" type="ORF">DCP75_00545</name>
</gene>
<evidence type="ECO:0000313" key="3">
    <source>
        <dbReference type="EMBL" id="HAN26228.1"/>
    </source>
</evidence>